<evidence type="ECO:0000313" key="3">
    <source>
        <dbReference type="EMBL" id="KST63041.1"/>
    </source>
</evidence>
<evidence type="ECO:0000313" key="2">
    <source>
        <dbReference type="EMBL" id="KST62950.1"/>
    </source>
</evidence>
<sequence length="109" mass="12208">MDGDNNCTVVLVTAGSQEEAENIPTALVELKLATCVNILPIHCSIYIWEGKVSKDREWQLIIKTKLSQFPALEAKIQELHSYDVPEIIAIPIVDGSQAYLQWMLNQIAQ</sequence>
<name>A0A0V7ZEW8_9CYAN</name>
<evidence type="ECO:0000256" key="1">
    <source>
        <dbReference type="ARBA" id="ARBA00010169"/>
    </source>
</evidence>
<dbReference type="EMBL" id="LMTZ01000145">
    <property type="protein sequence ID" value="KST63041.1"/>
    <property type="molecule type" value="Genomic_DNA"/>
</dbReference>
<dbReference type="RefSeq" id="WP_027845509.1">
    <property type="nucleotide sequence ID" value="NZ_LMTZ01000145.1"/>
</dbReference>
<dbReference type="InterPro" id="IPR011322">
    <property type="entry name" value="N-reg_PII-like_a/b"/>
</dbReference>
<dbReference type="PANTHER" id="PTHR23419">
    <property type="entry name" value="DIVALENT CATION TOLERANCE CUTA-RELATED"/>
    <property type="match status" value="1"/>
</dbReference>
<dbReference type="GO" id="GO:0010038">
    <property type="term" value="P:response to metal ion"/>
    <property type="evidence" value="ECO:0007669"/>
    <property type="project" value="InterPro"/>
</dbReference>
<dbReference type="AlphaFoldDB" id="A0A0V7ZEW8"/>
<proteinExistence type="inferred from homology"/>
<comment type="similarity">
    <text evidence="1">Belongs to the CutA family.</text>
</comment>
<evidence type="ECO:0000313" key="4">
    <source>
        <dbReference type="Proteomes" id="UP000053372"/>
    </source>
</evidence>
<dbReference type="OrthoDB" id="37622at2"/>
<protein>
    <submittedName>
        <fullName evidence="3">Cation tolerance protein CutA</fullName>
    </submittedName>
</protein>
<dbReference type="EMBL" id="LMTZ01000147">
    <property type="protein sequence ID" value="KST62950.1"/>
    <property type="molecule type" value="Genomic_DNA"/>
</dbReference>
<dbReference type="SUPFAM" id="SSF54913">
    <property type="entry name" value="GlnB-like"/>
    <property type="match status" value="1"/>
</dbReference>
<accession>A0A0V7ZEW8</accession>
<dbReference type="InterPro" id="IPR004323">
    <property type="entry name" value="Ion_tolerance_CutA"/>
</dbReference>
<comment type="caution">
    <text evidence="3">The sequence shown here is derived from an EMBL/GenBank/DDBJ whole genome shotgun (WGS) entry which is preliminary data.</text>
</comment>
<dbReference type="GO" id="GO:0005507">
    <property type="term" value="F:copper ion binding"/>
    <property type="evidence" value="ECO:0007669"/>
    <property type="project" value="TreeGrafter"/>
</dbReference>
<gene>
    <name evidence="2" type="ORF">BC008_11575</name>
    <name evidence="3" type="ORF">BC008_12050</name>
</gene>
<dbReference type="Pfam" id="PF03091">
    <property type="entry name" value="CutA1"/>
    <property type="match status" value="1"/>
</dbReference>
<dbReference type="Proteomes" id="UP000053372">
    <property type="component" value="Unassembled WGS sequence"/>
</dbReference>
<keyword evidence="4" id="KW-1185">Reference proteome</keyword>
<reference evidence="3 4" key="1">
    <citation type="journal article" date="2015" name="Genome Announc.">
        <title>Draft Genome of the Euendolithic (true boring) Cyanobacterium Mastigocoleus testarum strain BC008.</title>
        <authorList>
            <person name="Guida B.S."/>
            <person name="Garcia-Pichel F."/>
        </authorList>
    </citation>
    <scope>NUCLEOTIDE SEQUENCE [LARGE SCALE GENOMIC DNA]</scope>
    <source>
        <strain evidence="3 4">BC008</strain>
    </source>
</reference>
<dbReference type="PANTHER" id="PTHR23419:SF8">
    <property type="entry name" value="FI09726P"/>
    <property type="match status" value="1"/>
</dbReference>
<organism evidence="3 4">
    <name type="scientific">Mastigocoleus testarum BC008</name>
    <dbReference type="NCBI Taxonomy" id="371196"/>
    <lineage>
        <taxon>Bacteria</taxon>
        <taxon>Bacillati</taxon>
        <taxon>Cyanobacteriota</taxon>
        <taxon>Cyanophyceae</taxon>
        <taxon>Nostocales</taxon>
        <taxon>Hapalosiphonaceae</taxon>
        <taxon>Mastigocoleus</taxon>
    </lineage>
</organism>
<dbReference type="Gene3D" id="3.30.70.120">
    <property type="match status" value="1"/>
</dbReference>
<dbReference type="InterPro" id="IPR015867">
    <property type="entry name" value="N-reg_PII/ATP_PRibTrfase_C"/>
</dbReference>